<dbReference type="SUPFAM" id="SSF50129">
    <property type="entry name" value="GroES-like"/>
    <property type="match status" value="1"/>
</dbReference>
<dbReference type="Gene3D" id="3.40.50.720">
    <property type="entry name" value="NAD(P)-binding Rossmann-like Domain"/>
    <property type="match status" value="1"/>
</dbReference>
<sequence>MTEFGGPEALHLVDVPEVHAGPGEVRLAVRTAAVNPTDTHGRNGDYARMAGGEPEMPWIVGMDVAGVVDEVGPDGDGRLAEGDRVMAIVVPSGSHGGYREQVVLPAASVVPVPAGVDFPAASSLPMNGLTARLALDRMELQRGDVLAVTGAAGSFGGYVVQLAKADGLTVVADASELDTGLVTSLGADVVLPRGEGFAAAVRERYPDGVDGLADGSVQGAQVLPAVRDGGVVTTVRGYQGEDADHELARGVRVLPVFVRDYGQNTEALDRLRAQAEDGTVTLRVADVLPAADAAEAHRRLEAGGVRGRLVLSFG</sequence>
<dbReference type="PANTHER" id="PTHR44154">
    <property type="entry name" value="QUINONE OXIDOREDUCTASE"/>
    <property type="match status" value="1"/>
</dbReference>
<keyword evidence="1" id="KW-0521">NADP</keyword>
<dbReference type="InterPro" id="IPR011032">
    <property type="entry name" value="GroES-like_sf"/>
</dbReference>
<dbReference type="Pfam" id="PF13602">
    <property type="entry name" value="ADH_zinc_N_2"/>
    <property type="match status" value="1"/>
</dbReference>
<reference evidence="4" key="1">
    <citation type="submission" date="2016-10" db="EMBL/GenBank/DDBJ databases">
        <authorList>
            <person name="Varghese N."/>
            <person name="Submissions S."/>
        </authorList>
    </citation>
    <scope>NUCLEOTIDE SEQUENCE [LARGE SCALE GENOMIC DNA]</scope>
    <source>
        <strain evidence="4">DSM 21743</strain>
    </source>
</reference>
<dbReference type="CDD" id="cd05289">
    <property type="entry name" value="MDR_like_2"/>
    <property type="match status" value="1"/>
</dbReference>
<organism evidence="3 4">
    <name type="scientific">Microlunatus sagamiharensis</name>
    <dbReference type="NCBI Taxonomy" id="546874"/>
    <lineage>
        <taxon>Bacteria</taxon>
        <taxon>Bacillati</taxon>
        <taxon>Actinomycetota</taxon>
        <taxon>Actinomycetes</taxon>
        <taxon>Propionibacteriales</taxon>
        <taxon>Propionibacteriaceae</taxon>
        <taxon>Microlunatus</taxon>
    </lineage>
</organism>
<dbReference type="InterPro" id="IPR013154">
    <property type="entry name" value="ADH-like_N"/>
</dbReference>
<dbReference type="InterPro" id="IPR036291">
    <property type="entry name" value="NAD(P)-bd_dom_sf"/>
</dbReference>
<accession>A0A1H2LLT1</accession>
<evidence type="ECO:0000259" key="2">
    <source>
        <dbReference type="SMART" id="SM00829"/>
    </source>
</evidence>
<feature type="domain" description="Enoyl reductase (ER)" evidence="2">
    <location>
        <begin position="5"/>
        <end position="311"/>
    </location>
</feature>
<dbReference type="OrthoDB" id="3251063at2"/>
<dbReference type="GO" id="GO:0016491">
    <property type="term" value="F:oxidoreductase activity"/>
    <property type="evidence" value="ECO:0007669"/>
    <property type="project" value="InterPro"/>
</dbReference>
<gene>
    <name evidence="3" type="ORF">SAMN04488544_0416</name>
</gene>
<evidence type="ECO:0000313" key="3">
    <source>
        <dbReference type="EMBL" id="SDU81561.1"/>
    </source>
</evidence>
<dbReference type="STRING" id="546874.SAMN04488544_0416"/>
<dbReference type="EMBL" id="LT629799">
    <property type="protein sequence ID" value="SDU81561.1"/>
    <property type="molecule type" value="Genomic_DNA"/>
</dbReference>
<protein>
    <submittedName>
        <fullName evidence="3">NADPH:quinone reductase</fullName>
    </submittedName>
</protein>
<dbReference type="Pfam" id="PF08240">
    <property type="entry name" value="ADH_N"/>
    <property type="match status" value="1"/>
</dbReference>
<dbReference type="PANTHER" id="PTHR44154:SF1">
    <property type="entry name" value="QUINONE OXIDOREDUCTASE"/>
    <property type="match status" value="1"/>
</dbReference>
<dbReference type="SUPFAM" id="SSF51735">
    <property type="entry name" value="NAD(P)-binding Rossmann-fold domains"/>
    <property type="match status" value="1"/>
</dbReference>
<dbReference type="InterPro" id="IPR051603">
    <property type="entry name" value="Zinc-ADH_QOR/CCCR"/>
</dbReference>
<proteinExistence type="predicted"/>
<dbReference type="SMART" id="SM00829">
    <property type="entry name" value="PKS_ER"/>
    <property type="match status" value="1"/>
</dbReference>
<dbReference type="Gene3D" id="3.90.180.10">
    <property type="entry name" value="Medium-chain alcohol dehydrogenases, catalytic domain"/>
    <property type="match status" value="1"/>
</dbReference>
<name>A0A1H2LLT1_9ACTN</name>
<dbReference type="Proteomes" id="UP000198825">
    <property type="component" value="Chromosome I"/>
</dbReference>
<evidence type="ECO:0000313" key="4">
    <source>
        <dbReference type="Proteomes" id="UP000198825"/>
    </source>
</evidence>
<evidence type="ECO:0000256" key="1">
    <source>
        <dbReference type="ARBA" id="ARBA00022857"/>
    </source>
</evidence>
<dbReference type="InterPro" id="IPR020843">
    <property type="entry name" value="ER"/>
</dbReference>
<keyword evidence="4" id="KW-1185">Reference proteome</keyword>
<dbReference type="RefSeq" id="WP_091072956.1">
    <property type="nucleotide sequence ID" value="NZ_LT629799.1"/>
</dbReference>
<dbReference type="AlphaFoldDB" id="A0A1H2LLT1"/>